<feature type="transmembrane region" description="Helical" evidence="6">
    <location>
        <begin position="450"/>
        <end position="474"/>
    </location>
</feature>
<dbReference type="InterPro" id="IPR002645">
    <property type="entry name" value="STAS_dom"/>
</dbReference>
<dbReference type="Pfam" id="PF00916">
    <property type="entry name" value="Sulfate_transp"/>
    <property type="match status" value="1"/>
</dbReference>
<name>A0ABQ9DYL1_TEGGR</name>
<proteinExistence type="predicted"/>
<comment type="caution">
    <text evidence="8">The sequence shown here is derived from an EMBL/GenBank/DDBJ whole genome shotgun (WGS) entry which is preliminary data.</text>
</comment>
<evidence type="ECO:0000259" key="7">
    <source>
        <dbReference type="PROSITE" id="PS50801"/>
    </source>
</evidence>
<dbReference type="PROSITE" id="PS50801">
    <property type="entry name" value="STAS"/>
    <property type="match status" value="1"/>
</dbReference>
<dbReference type="InterPro" id="IPR011547">
    <property type="entry name" value="SLC26A/SulP_dom"/>
</dbReference>
<feature type="transmembrane region" description="Helical" evidence="6">
    <location>
        <begin position="393"/>
        <end position="413"/>
    </location>
</feature>
<comment type="subcellular location">
    <subcellularLocation>
        <location evidence="1">Membrane</location>
        <topology evidence="1">Multi-pass membrane protein</topology>
    </subcellularLocation>
</comment>
<dbReference type="Proteomes" id="UP001217089">
    <property type="component" value="Unassembled WGS sequence"/>
</dbReference>
<keyword evidence="4 6" id="KW-0472">Membrane</keyword>
<feature type="transmembrane region" description="Helical" evidence="6">
    <location>
        <begin position="99"/>
        <end position="124"/>
    </location>
</feature>
<evidence type="ECO:0000256" key="3">
    <source>
        <dbReference type="ARBA" id="ARBA00022989"/>
    </source>
</evidence>
<reference evidence="8 9" key="1">
    <citation type="submission" date="2022-12" db="EMBL/GenBank/DDBJ databases">
        <title>Chromosome-level genome of Tegillarca granosa.</title>
        <authorList>
            <person name="Kim J."/>
        </authorList>
    </citation>
    <scope>NUCLEOTIDE SEQUENCE [LARGE SCALE GENOMIC DNA]</scope>
    <source>
        <strain evidence="8">Teg-2019</strain>
        <tissue evidence="8">Adductor muscle</tissue>
    </source>
</reference>
<gene>
    <name evidence="8" type="ORF">KUTeg_024915</name>
</gene>
<keyword evidence="9" id="KW-1185">Reference proteome</keyword>
<accession>A0ABQ9DYL1</accession>
<keyword evidence="2 6" id="KW-0812">Transmembrane</keyword>
<keyword evidence="3 6" id="KW-1133">Transmembrane helix</keyword>
<feature type="transmembrane region" description="Helical" evidence="6">
    <location>
        <begin position="317"/>
        <end position="336"/>
    </location>
</feature>
<dbReference type="EMBL" id="JARBDR010000923">
    <property type="protein sequence ID" value="KAJ8298384.1"/>
    <property type="molecule type" value="Genomic_DNA"/>
</dbReference>
<feature type="transmembrane region" description="Helical" evidence="6">
    <location>
        <begin position="208"/>
        <end position="225"/>
    </location>
</feature>
<feature type="transmembrane region" description="Helical" evidence="6">
    <location>
        <begin position="420"/>
        <end position="438"/>
    </location>
</feature>
<feature type="transmembrane region" description="Helical" evidence="6">
    <location>
        <begin position="283"/>
        <end position="305"/>
    </location>
</feature>
<evidence type="ECO:0000256" key="2">
    <source>
        <dbReference type="ARBA" id="ARBA00022692"/>
    </source>
</evidence>
<evidence type="ECO:0000313" key="9">
    <source>
        <dbReference type="Proteomes" id="UP001217089"/>
    </source>
</evidence>
<feature type="transmembrane region" description="Helical" evidence="6">
    <location>
        <begin position="356"/>
        <end position="373"/>
    </location>
</feature>
<dbReference type="Gene3D" id="3.30.750.24">
    <property type="entry name" value="STAS domain"/>
    <property type="match status" value="1"/>
</dbReference>
<dbReference type="Pfam" id="PF01740">
    <property type="entry name" value="STAS"/>
    <property type="match status" value="1"/>
</dbReference>
<evidence type="ECO:0000256" key="5">
    <source>
        <dbReference type="SAM" id="MobiDB-lite"/>
    </source>
</evidence>
<evidence type="ECO:0000256" key="1">
    <source>
        <dbReference type="ARBA" id="ARBA00004141"/>
    </source>
</evidence>
<feature type="domain" description="STAS" evidence="7">
    <location>
        <begin position="479"/>
        <end position="607"/>
    </location>
</feature>
<dbReference type="InterPro" id="IPR001902">
    <property type="entry name" value="SLC26A/SulP_fam"/>
</dbReference>
<feature type="transmembrane region" description="Helical" evidence="6">
    <location>
        <begin position="130"/>
        <end position="150"/>
    </location>
</feature>
<evidence type="ECO:0000313" key="8">
    <source>
        <dbReference type="EMBL" id="KAJ8298384.1"/>
    </source>
</evidence>
<dbReference type="InterPro" id="IPR036513">
    <property type="entry name" value="STAS_dom_sf"/>
</dbReference>
<feature type="region of interest" description="Disordered" evidence="5">
    <location>
        <begin position="178"/>
        <end position="197"/>
    </location>
</feature>
<organism evidence="8 9">
    <name type="scientific">Tegillarca granosa</name>
    <name type="common">Malaysian cockle</name>
    <name type="synonym">Anadara granosa</name>
    <dbReference type="NCBI Taxonomy" id="220873"/>
    <lineage>
        <taxon>Eukaryota</taxon>
        <taxon>Metazoa</taxon>
        <taxon>Spiralia</taxon>
        <taxon>Lophotrochozoa</taxon>
        <taxon>Mollusca</taxon>
        <taxon>Bivalvia</taxon>
        <taxon>Autobranchia</taxon>
        <taxon>Pteriomorphia</taxon>
        <taxon>Arcoida</taxon>
        <taxon>Arcoidea</taxon>
        <taxon>Arcidae</taxon>
        <taxon>Tegillarca</taxon>
    </lineage>
</organism>
<feature type="non-terminal residue" evidence="8">
    <location>
        <position position="607"/>
    </location>
</feature>
<evidence type="ECO:0000256" key="4">
    <source>
        <dbReference type="ARBA" id="ARBA00023136"/>
    </source>
</evidence>
<evidence type="ECO:0000256" key="6">
    <source>
        <dbReference type="SAM" id="Phobius"/>
    </source>
</evidence>
<dbReference type="PANTHER" id="PTHR11814">
    <property type="entry name" value="SULFATE TRANSPORTER"/>
    <property type="match status" value="1"/>
</dbReference>
<protein>
    <recommendedName>
        <fullName evidence="7">STAS domain-containing protein</fullName>
    </recommendedName>
</protein>
<sequence length="607" mass="66503">MDGAKEEISDDMGVKSNMFKTIEFEEMYRKEDADKKPIVQRIRSSARKICTKKWWKRSLFANIPIIKNLKNYKIKEDLPSDIISGMTVGIMQIPQGMAYALLASLPPICGLYMSFFAPLIYFFLGTSRHASMGTIAIVSLMIASVLDTALGPEDKGVTNNNLTVSIVTMASSNVTSNPISNTTLSSGNPVTSSSGGESQFTEREQQKIALATALSFLSGLIMIFLGKCRMGVIATYMSEPMVSGFTSAVAIHVTISQAKHILGITGVPRFNGVFKAVRTVIGLFQNITTFNVATFLISVICIIVILPHPDIPNPGLVLPYIKDAIIIGVVAFTQSVSMSKILARKDNYSINPSQEMVAYGAGSVLASIFSGYIPAASVARSMVQYGAGGKSQIAALFGCLVVLVVIMAIGPLFYSLPKCVLSAVILVNLRGMFLQFLELPSLWKKSKYDFSIWIVTHLCTVILDADIGIAIDVLKRKDKYKKTHESKYARIVEFQSPVYFANSEIFVKAVYRDTAIHPDRVRKERKRNGKATDVEYKVTVDSGKSENGEVEKGLMKPCLEPSSIIGDVKAVVLDFKGVIFVDVVGVKAVRQVFTDYENIGLNKRQYG</sequence>